<organism evidence="8">
    <name type="scientific">Aureococcus anophagefferens</name>
    <name type="common">Harmful bloom alga</name>
    <dbReference type="NCBI Taxonomy" id="44056"/>
    <lineage>
        <taxon>Eukaryota</taxon>
        <taxon>Sar</taxon>
        <taxon>Stramenopiles</taxon>
        <taxon>Ochrophyta</taxon>
        <taxon>Pelagophyceae</taxon>
        <taxon>Pelagomonadales</taxon>
        <taxon>Pelagomonadaceae</taxon>
        <taxon>Aureococcus</taxon>
    </lineage>
</organism>
<dbReference type="OrthoDB" id="10253408at2759"/>
<dbReference type="InterPro" id="IPR038765">
    <property type="entry name" value="Papain-like_cys_pep_sf"/>
</dbReference>
<keyword evidence="2" id="KW-0865">Zymogen</keyword>
<evidence type="ECO:0000259" key="6">
    <source>
        <dbReference type="SMART" id="SM00848"/>
    </source>
</evidence>
<dbReference type="Pfam" id="PF00112">
    <property type="entry name" value="Peptidase_C1"/>
    <property type="match status" value="1"/>
</dbReference>
<dbReference type="Gene3D" id="3.90.70.10">
    <property type="entry name" value="Cysteine proteinases"/>
    <property type="match status" value="1"/>
</dbReference>
<proteinExistence type="inferred from homology"/>
<reference evidence="7 8" key="1">
    <citation type="journal article" date="2011" name="Proc. Natl. Acad. Sci. U.S.A.">
        <title>Niche of harmful alga Aureococcus anophagefferens revealed through ecogenomics.</title>
        <authorList>
            <person name="Gobler C.J."/>
            <person name="Berry D.L."/>
            <person name="Dyhrman S.T."/>
            <person name="Wilhelm S.W."/>
            <person name="Salamov A."/>
            <person name="Lobanov A.V."/>
            <person name="Zhang Y."/>
            <person name="Collier J.L."/>
            <person name="Wurch L.L."/>
            <person name="Kustka A.B."/>
            <person name="Dill B.D."/>
            <person name="Shah M."/>
            <person name="VerBerkmoes N.C."/>
            <person name="Kuo A."/>
            <person name="Terry A."/>
            <person name="Pangilinan J."/>
            <person name="Lindquist E.A."/>
            <person name="Lucas S."/>
            <person name="Paulsen I.T."/>
            <person name="Hattenrath-Lehmann T.K."/>
            <person name="Talmage S.C."/>
            <person name="Walker E.A."/>
            <person name="Koch F."/>
            <person name="Burson A.M."/>
            <person name="Marcoval M.A."/>
            <person name="Tang Y.Z."/>
            <person name="Lecleir G.R."/>
            <person name="Coyne K.J."/>
            <person name="Berg G.M."/>
            <person name="Bertrand E.M."/>
            <person name="Saito M.A."/>
            <person name="Gladyshev V.N."/>
            <person name="Grigoriev I.V."/>
        </authorList>
    </citation>
    <scope>NUCLEOTIDE SEQUENCE [LARGE SCALE GENOMIC DNA]</scope>
    <source>
        <strain evidence="8">CCMP 1984</strain>
    </source>
</reference>
<dbReference type="PRINTS" id="PR00705">
    <property type="entry name" value="PAPAIN"/>
</dbReference>
<dbReference type="SMART" id="SM00645">
    <property type="entry name" value="Pept_C1"/>
    <property type="match status" value="1"/>
</dbReference>
<comment type="similarity">
    <text evidence="1">Belongs to the peptidase C1 family.</text>
</comment>
<sequence length="377" mass="40187">MKLALALALLPGVSAQQQHMLGADGHGIWNPSPACCSVSTAEDCVRTHPCRAAGETDVEAVHEAFMTFMTKFEKTYETVEEWAHRLTVFAQNAKIVLEHDAKAEGFALGLDNQFADWTAEEFASYQKLHSRPKPSQAGATHEVSDKAAPTAVDWRTEGVVADIKNQGSCGSCWTFSTVVSIEGAAARKTGKLVTLSEQNLVDCVKKDQIDGGDECCMGCSGGLMDNAFDYIIKNQDGGIDTEASYGYTGKDGTCAFDKANVGATISNWTDVAVGDEVALADALANAGPVSIALDASKQWQLYSGGILKPRSILGCSSDPTHADHGVAIVGYGTDDGVDYWWIRNSWGTTWGESGYMRLERGVNACGVANFASYPIAA</sequence>
<dbReference type="PROSITE" id="PS00139">
    <property type="entry name" value="THIOL_PROTEASE_CYS"/>
    <property type="match status" value="1"/>
</dbReference>
<dbReference type="PROSITE" id="PS00639">
    <property type="entry name" value="THIOL_PROTEASE_HIS"/>
    <property type="match status" value="1"/>
</dbReference>
<evidence type="ECO:0000256" key="3">
    <source>
        <dbReference type="ARBA" id="ARBA00023157"/>
    </source>
</evidence>
<feature type="chain" id="PRO_5013243371" description="Cysteine protease" evidence="4">
    <location>
        <begin position="16"/>
        <end position="377"/>
    </location>
</feature>
<dbReference type="SMART" id="SM00848">
    <property type="entry name" value="Inhibitor_I29"/>
    <property type="match status" value="1"/>
</dbReference>
<accession>F0YCU2</accession>
<evidence type="ECO:0000256" key="4">
    <source>
        <dbReference type="SAM" id="SignalP"/>
    </source>
</evidence>
<gene>
    <name evidence="7" type="ORF">AURANDRAFT_54023</name>
</gene>
<protein>
    <recommendedName>
        <fullName evidence="9">Cysteine protease</fullName>
    </recommendedName>
</protein>
<dbReference type="Pfam" id="PF08246">
    <property type="entry name" value="Inhibitor_I29"/>
    <property type="match status" value="1"/>
</dbReference>
<feature type="signal peptide" evidence="4">
    <location>
        <begin position="1"/>
        <end position="15"/>
    </location>
</feature>
<feature type="domain" description="Peptidase C1A papain C-terminal" evidence="5">
    <location>
        <begin position="148"/>
        <end position="375"/>
    </location>
</feature>
<dbReference type="FunFam" id="3.90.70.10:FF:000039">
    <property type="entry name" value="Cysteine proteinase 2, putative"/>
    <property type="match status" value="1"/>
</dbReference>
<dbReference type="InterPro" id="IPR000169">
    <property type="entry name" value="Pept_cys_AS"/>
</dbReference>
<dbReference type="GO" id="GO:0008234">
    <property type="term" value="F:cysteine-type peptidase activity"/>
    <property type="evidence" value="ECO:0007669"/>
    <property type="project" value="InterPro"/>
</dbReference>
<dbReference type="InterPro" id="IPR000668">
    <property type="entry name" value="Peptidase_C1A_C"/>
</dbReference>
<keyword evidence="3" id="KW-1015">Disulfide bond</keyword>
<evidence type="ECO:0000259" key="5">
    <source>
        <dbReference type="SMART" id="SM00645"/>
    </source>
</evidence>
<evidence type="ECO:0000256" key="1">
    <source>
        <dbReference type="ARBA" id="ARBA00008455"/>
    </source>
</evidence>
<dbReference type="PANTHER" id="PTHR12411">
    <property type="entry name" value="CYSTEINE PROTEASE FAMILY C1-RELATED"/>
    <property type="match status" value="1"/>
</dbReference>
<dbReference type="OMA" id="DYPFIAT"/>
<dbReference type="GO" id="GO:0006508">
    <property type="term" value="P:proteolysis"/>
    <property type="evidence" value="ECO:0007669"/>
    <property type="project" value="InterPro"/>
</dbReference>
<dbReference type="InterPro" id="IPR039417">
    <property type="entry name" value="Peptidase_C1A_papain-like"/>
</dbReference>
<evidence type="ECO:0000256" key="2">
    <source>
        <dbReference type="ARBA" id="ARBA00023145"/>
    </source>
</evidence>
<name>F0YCU2_AURAN</name>
<dbReference type="SUPFAM" id="SSF54001">
    <property type="entry name" value="Cysteine proteinases"/>
    <property type="match status" value="1"/>
</dbReference>
<evidence type="ECO:0000313" key="7">
    <source>
        <dbReference type="EMBL" id="EGB07119.1"/>
    </source>
</evidence>
<dbReference type="CDD" id="cd02248">
    <property type="entry name" value="Peptidase_C1A"/>
    <property type="match status" value="1"/>
</dbReference>
<dbReference type="GeneID" id="20222355"/>
<evidence type="ECO:0008006" key="9">
    <source>
        <dbReference type="Google" id="ProtNLM"/>
    </source>
</evidence>
<keyword evidence="4" id="KW-0732">Signal</keyword>
<evidence type="ECO:0000313" key="8">
    <source>
        <dbReference type="Proteomes" id="UP000002729"/>
    </source>
</evidence>
<dbReference type="InterPro" id="IPR013128">
    <property type="entry name" value="Peptidase_C1A"/>
</dbReference>
<dbReference type="InParanoid" id="F0YCU2"/>
<dbReference type="InterPro" id="IPR013201">
    <property type="entry name" value="Prot_inhib_I29"/>
</dbReference>
<dbReference type="AlphaFoldDB" id="F0YCU2"/>
<dbReference type="Proteomes" id="UP000002729">
    <property type="component" value="Unassembled WGS sequence"/>
</dbReference>
<dbReference type="eggNOG" id="KOG1543">
    <property type="taxonomic scope" value="Eukaryota"/>
</dbReference>
<dbReference type="KEGG" id="aaf:AURANDRAFT_54023"/>
<feature type="domain" description="Cathepsin propeptide inhibitor" evidence="6">
    <location>
        <begin position="65"/>
        <end position="122"/>
    </location>
</feature>
<dbReference type="InterPro" id="IPR025660">
    <property type="entry name" value="Pept_his_AS"/>
</dbReference>
<keyword evidence="8" id="KW-1185">Reference proteome</keyword>
<dbReference type="EMBL" id="GL833132">
    <property type="protein sequence ID" value="EGB07119.1"/>
    <property type="molecule type" value="Genomic_DNA"/>
</dbReference>
<dbReference type="RefSeq" id="XP_009038349.1">
    <property type="nucleotide sequence ID" value="XM_009040101.1"/>
</dbReference>